<feature type="transmembrane region" description="Helical" evidence="1">
    <location>
        <begin position="633"/>
        <end position="650"/>
    </location>
</feature>
<dbReference type="SUPFAM" id="SSF52540">
    <property type="entry name" value="P-loop containing nucleoside triphosphate hydrolases"/>
    <property type="match status" value="1"/>
</dbReference>
<feature type="transmembrane region" description="Helical" evidence="1">
    <location>
        <begin position="448"/>
        <end position="468"/>
    </location>
</feature>
<proteinExistence type="predicted"/>
<dbReference type="Gene3D" id="3.40.50.300">
    <property type="entry name" value="P-loop containing nucleotide triphosphate hydrolases"/>
    <property type="match status" value="1"/>
</dbReference>
<dbReference type="PROSITE" id="PS50837">
    <property type="entry name" value="NACHT"/>
    <property type="match status" value="1"/>
</dbReference>
<evidence type="ECO:0000259" key="2">
    <source>
        <dbReference type="PROSITE" id="PS50837"/>
    </source>
</evidence>
<dbReference type="InterPro" id="IPR007111">
    <property type="entry name" value="NACHT_NTPase"/>
</dbReference>
<dbReference type="EMBL" id="SMKO01000117">
    <property type="protein sequence ID" value="TDC99283.1"/>
    <property type="molecule type" value="Genomic_DNA"/>
</dbReference>
<gene>
    <name evidence="3" type="ORF">E1292_32385</name>
</gene>
<organism evidence="3 4">
    <name type="scientific">Nonomuraea deserti</name>
    <dbReference type="NCBI Taxonomy" id="1848322"/>
    <lineage>
        <taxon>Bacteria</taxon>
        <taxon>Bacillati</taxon>
        <taxon>Actinomycetota</taxon>
        <taxon>Actinomycetes</taxon>
        <taxon>Streptosporangiales</taxon>
        <taxon>Streptosporangiaceae</taxon>
        <taxon>Nonomuraea</taxon>
    </lineage>
</organism>
<evidence type="ECO:0000256" key="1">
    <source>
        <dbReference type="SAM" id="Phobius"/>
    </source>
</evidence>
<dbReference type="Proteomes" id="UP000295258">
    <property type="component" value="Unassembled WGS sequence"/>
</dbReference>
<dbReference type="AlphaFoldDB" id="A0A4R4VBM0"/>
<sequence>MEAHRPRATITTMASMVGGWNLRTRLLWLSSVLLPVVVSVAANQVLNDGVWSGPWIACTIVAAVSAALVVERFGRVLAPSPGNVTDTMRVLADLVKERWSDEVVTRSLSDPPIPVSWHMTRRAKLMDHPHLITDREPAVAGRSDDIEAFAVAFRSLRRRRLVITGGRGTGKTTLAIQLMLELIRTRTDDEPVPVLLPVADWDTEVHPRFQDWVAERVRTDYAALRTPGNKQDGADVLAARGAILAVLDGLDELPEPARAKMIAKLSGTLMERDQLIITSRTTEYGDAVTAARRPLKAAAVIAPKKLGRDIAADYLSAHLPALSASPAWTTVLRALKEGTAPALAEVTSTALGLWMVRAVFIDRPDADPAPLVTEYADDVAALRAHLLDNLLDALLTARAGIRPTTWDPARITEWTRRLARLQDEADGPDLAWWRLTDQALPASRTQRALARTWIGALSGLAFALPAALTATLTYGPAFGAAFGLCYGLSATQAARTPDFAPLRVRQRLRDFTRGLLSDVGRMAIIMPAGLGLPFVVYALVAHGWKLGLASLFSALGLGWVSVRMMRQQDKTPARPDENRLPPFTAAVTPQSTWRVNRSLVGVHVMNALLLGAIVGFAVDFMNEASLVPPPTSPLAHAGMGVVFGVAFGMVNKRQHMWLMSTVALMHLGPSGRLPFRLMRFLHELHHLGVLRTVGPFYQFRHAELHDHLAAAKAPGHSP</sequence>
<reference evidence="3 4" key="1">
    <citation type="submission" date="2019-03" db="EMBL/GenBank/DDBJ databases">
        <title>Draft genome sequences of novel Actinobacteria.</title>
        <authorList>
            <person name="Sahin N."/>
            <person name="Ay H."/>
            <person name="Saygin H."/>
        </authorList>
    </citation>
    <scope>NUCLEOTIDE SEQUENCE [LARGE SCALE GENOMIC DNA]</scope>
    <source>
        <strain evidence="3 4">KC310</strain>
    </source>
</reference>
<protein>
    <submittedName>
        <fullName evidence="3">NACHT domain-containing protein</fullName>
    </submittedName>
</protein>
<evidence type="ECO:0000313" key="3">
    <source>
        <dbReference type="EMBL" id="TDC99283.1"/>
    </source>
</evidence>
<dbReference type="Pfam" id="PF05729">
    <property type="entry name" value="NACHT"/>
    <property type="match status" value="1"/>
</dbReference>
<feature type="transmembrane region" description="Helical" evidence="1">
    <location>
        <begin position="546"/>
        <end position="565"/>
    </location>
</feature>
<feature type="domain" description="NACHT" evidence="2">
    <location>
        <begin position="159"/>
        <end position="281"/>
    </location>
</feature>
<comment type="caution">
    <text evidence="3">The sequence shown here is derived from an EMBL/GenBank/DDBJ whole genome shotgun (WGS) entry which is preliminary data.</text>
</comment>
<keyword evidence="1" id="KW-0812">Transmembrane</keyword>
<name>A0A4R4VBM0_9ACTN</name>
<keyword evidence="4" id="KW-1185">Reference proteome</keyword>
<feature type="transmembrane region" description="Helical" evidence="1">
    <location>
        <begin position="52"/>
        <end position="70"/>
    </location>
</feature>
<evidence type="ECO:0000313" key="4">
    <source>
        <dbReference type="Proteomes" id="UP000295258"/>
    </source>
</evidence>
<keyword evidence="1" id="KW-1133">Transmembrane helix</keyword>
<dbReference type="InterPro" id="IPR027417">
    <property type="entry name" value="P-loop_NTPase"/>
</dbReference>
<keyword evidence="1" id="KW-0472">Membrane</keyword>
<accession>A0A4R4VBM0</accession>
<feature type="transmembrane region" description="Helical" evidence="1">
    <location>
        <begin position="599"/>
        <end position="621"/>
    </location>
</feature>